<organism evidence="3 4">
    <name type="scientific">Pseudorhodobacter turbinis</name>
    <dbReference type="NCBI Taxonomy" id="2500533"/>
    <lineage>
        <taxon>Bacteria</taxon>
        <taxon>Pseudomonadati</taxon>
        <taxon>Pseudomonadota</taxon>
        <taxon>Alphaproteobacteria</taxon>
        <taxon>Rhodobacterales</taxon>
        <taxon>Paracoccaceae</taxon>
        <taxon>Pseudorhodobacter</taxon>
    </lineage>
</organism>
<dbReference type="RefSeq" id="WP_137195194.1">
    <property type="nucleotide sequence ID" value="NZ_CP039965.1"/>
</dbReference>
<dbReference type="OrthoDB" id="7522752at2"/>
<feature type="domain" description="Putative Flp pilus-assembly TadG-like N-terminal" evidence="2">
    <location>
        <begin position="37"/>
        <end position="83"/>
    </location>
</feature>
<evidence type="ECO:0000313" key="4">
    <source>
        <dbReference type="Proteomes" id="UP000298631"/>
    </source>
</evidence>
<accession>A0A4P8EJN5</accession>
<evidence type="ECO:0000313" key="3">
    <source>
        <dbReference type="EMBL" id="QCO57400.1"/>
    </source>
</evidence>
<geneLocation type="plasmid" evidence="3 4">
    <name>unnamed1</name>
</geneLocation>
<sequence>MKSVFELRLPATTSQGYPFSLHGMRGRLRSFKRREDGALLIFGIVLFVLMTMLGGLAVDLMRYEQRRTELQQTLDRSVLAAAAINQQLDPEAVVNDYFDKAGLSEYLHDVKAETGLNYRTVTASAKSTLKPFFMQMIGINSLTPAAASGAEQRISNIEVSLVLDISGSMRGSRIDNLRPAAREFVTAVLGSSSPGRVSISIIPYNAQVNIGRPMMNSFNVDANHDSSSCIELPDSVFSSIDLSTTTKFRHNAHFDPYYTRSGASSLLYNCPPQSGNEVVALSQSTTELHNSIDSLYADGNTSIDVGVKWGALLLNHNANSVVSDLVTAGEVEAVFNNRPLDAGSIQTLKVLVVMTDGQNTTEYKIDDPYNSGLSNIWRNDENGRVSVYFNRSGSYDWWWPRTGGWNTYRDGGNSDSRQLEWPEVWEEYSVRYVAQYFYANALGHSSSSWQNAFMDWVSSTKNSRLQQICSAAKADGIVVYGIGFEAPTNGRNQLRACATTDSHYFDASGLEITSAFRAIANNISQLRLTQ</sequence>
<dbReference type="InterPro" id="IPR036465">
    <property type="entry name" value="vWFA_dom_sf"/>
</dbReference>
<evidence type="ECO:0000256" key="1">
    <source>
        <dbReference type="SAM" id="Phobius"/>
    </source>
</evidence>
<evidence type="ECO:0000259" key="2">
    <source>
        <dbReference type="Pfam" id="PF13400"/>
    </source>
</evidence>
<keyword evidence="1" id="KW-1133">Transmembrane helix</keyword>
<dbReference type="CDD" id="cd00198">
    <property type="entry name" value="vWFA"/>
    <property type="match status" value="1"/>
</dbReference>
<dbReference type="AlphaFoldDB" id="A0A4P8EJN5"/>
<dbReference type="KEGG" id="pseb:EOK75_16930"/>
<keyword evidence="3" id="KW-0614">Plasmid</keyword>
<protein>
    <recommendedName>
        <fullName evidence="2">Putative Flp pilus-assembly TadG-like N-terminal domain-containing protein</fullName>
    </recommendedName>
</protein>
<dbReference type="SUPFAM" id="SSF53300">
    <property type="entry name" value="vWA-like"/>
    <property type="match status" value="1"/>
</dbReference>
<feature type="transmembrane region" description="Helical" evidence="1">
    <location>
        <begin position="37"/>
        <end position="58"/>
    </location>
</feature>
<keyword evidence="1" id="KW-0472">Membrane</keyword>
<keyword evidence="4" id="KW-1185">Reference proteome</keyword>
<dbReference type="EMBL" id="CP039965">
    <property type="protein sequence ID" value="QCO57400.1"/>
    <property type="molecule type" value="Genomic_DNA"/>
</dbReference>
<name>A0A4P8EJN5_9RHOB</name>
<gene>
    <name evidence="3" type="ORF">EOK75_16930</name>
</gene>
<dbReference type="Pfam" id="PF13400">
    <property type="entry name" value="Tad"/>
    <property type="match status" value="1"/>
</dbReference>
<dbReference type="InterPro" id="IPR028087">
    <property type="entry name" value="Tad_N"/>
</dbReference>
<keyword evidence="1" id="KW-0812">Transmembrane</keyword>
<dbReference type="Gene3D" id="3.40.50.410">
    <property type="entry name" value="von Willebrand factor, type A domain"/>
    <property type="match status" value="1"/>
</dbReference>
<reference evidence="3 4" key="1">
    <citation type="submission" date="2019-05" db="EMBL/GenBank/DDBJ databases">
        <title>Pseudorhodobacter turbinis sp. nov., isolated from the gut of the Korean turban shell.</title>
        <authorList>
            <person name="Jeong Y.-S."/>
            <person name="Kang W.-R."/>
            <person name="Bae J.-W."/>
        </authorList>
    </citation>
    <scope>NUCLEOTIDE SEQUENCE [LARGE SCALE GENOMIC DNA]</scope>
    <source>
        <strain evidence="3 4">S12M18</strain>
        <plasmid evidence="3 4">unnamed1</plasmid>
    </source>
</reference>
<proteinExistence type="predicted"/>
<dbReference type="Proteomes" id="UP000298631">
    <property type="component" value="Plasmid unnamed1"/>
</dbReference>